<feature type="compositionally biased region" description="Low complexity" evidence="2">
    <location>
        <begin position="238"/>
        <end position="249"/>
    </location>
</feature>
<dbReference type="KEGG" id="cau:Caur_3048"/>
<sequence>MTYRIVVVARANPTLRSLPEALAGDAEVQMFTSANDALWSISTEPPDLVLSEIDLDEMSGLDLAEIVPNFDPNTRVLLWGNNLSSTDRERAQTAGVSSVLTGELSLDMVRHAIHTALNTPRTEPLPATPAPAPAPTEAVREVAKPVESTPTPPAKSEPVRSTSGETPTDSSPRRQFTPARVVLPSRAEREAAERAAREAAEREAAEREAAERAARETASTRGGLAARSRAAAERRTQSPAPSSAPGSTSTPPPAPPSTWRSDGHNLIVTEQNIAAIRSVMSQLGQDLGTQSIMLTDRAGMILVETGDKGNLPLMIVLPLLSTGFSTTGEVARQLREEDATSVYIHEGVNIDLYCFDVAQRFLLVLVFNKRVASSKIGAVWVNAKRAIRELRDVLAR</sequence>
<feature type="region of interest" description="Disordered" evidence="2">
    <location>
        <begin position="117"/>
        <end position="262"/>
    </location>
</feature>
<dbReference type="Proteomes" id="UP000002008">
    <property type="component" value="Chromosome"/>
</dbReference>
<organism evidence="4 5">
    <name type="scientific">Chloroflexus aurantiacus (strain ATCC 29366 / DSM 635 / J-10-fl)</name>
    <dbReference type="NCBI Taxonomy" id="324602"/>
    <lineage>
        <taxon>Bacteria</taxon>
        <taxon>Bacillati</taxon>
        <taxon>Chloroflexota</taxon>
        <taxon>Chloroflexia</taxon>
        <taxon>Chloroflexales</taxon>
        <taxon>Chloroflexineae</taxon>
        <taxon>Chloroflexaceae</taxon>
        <taxon>Chloroflexus</taxon>
    </lineage>
</organism>
<feature type="compositionally biased region" description="Basic and acidic residues" evidence="2">
    <location>
        <begin position="186"/>
        <end position="215"/>
    </location>
</feature>
<feature type="domain" description="Response regulatory" evidence="3">
    <location>
        <begin position="4"/>
        <end position="117"/>
    </location>
</feature>
<comment type="caution">
    <text evidence="1">Lacks conserved residue(s) required for the propagation of feature annotation.</text>
</comment>
<dbReference type="GO" id="GO:0005085">
    <property type="term" value="F:guanyl-nucleotide exchange factor activity"/>
    <property type="evidence" value="ECO:0007669"/>
    <property type="project" value="InterPro"/>
</dbReference>
<gene>
    <name evidence="4" type="ordered locus">Caur_3048</name>
</gene>
<dbReference type="SUPFAM" id="SSF103196">
    <property type="entry name" value="Roadblock/LC7 domain"/>
    <property type="match status" value="1"/>
</dbReference>
<proteinExistence type="predicted"/>
<dbReference type="AlphaFoldDB" id="A9WGT1"/>
<protein>
    <submittedName>
        <fullName evidence="4">Response regulator receiver</fullName>
    </submittedName>
</protein>
<accession>A9WGT1</accession>
<dbReference type="GO" id="GO:0000160">
    <property type="term" value="P:phosphorelay signal transduction system"/>
    <property type="evidence" value="ECO:0007669"/>
    <property type="project" value="InterPro"/>
</dbReference>
<evidence type="ECO:0000256" key="1">
    <source>
        <dbReference type="PROSITE-ProRule" id="PRU00169"/>
    </source>
</evidence>
<dbReference type="RefSeq" id="WP_012258900.1">
    <property type="nucleotide sequence ID" value="NC_010175.1"/>
</dbReference>
<evidence type="ECO:0000259" key="3">
    <source>
        <dbReference type="PROSITE" id="PS50110"/>
    </source>
</evidence>
<dbReference type="GO" id="GO:0071230">
    <property type="term" value="P:cellular response to amino acid stimulus"/>
    <property type="evidence" value="ECO:0000318"/>
    <property type="project" value="GO_Central"/>
</dbReference>
<name>A9WGT1_CHLAA</name>
<dbReference type="PROSITE" id="PS50110">
    <property type="entry name" value="RESPONSE_REGULATORY"/>
    <property type="match status" value="1"/>
</dbReference>
<dbReference type="InterPro" id="IPR037587">
    <property type="entry name" value="LAMTOR2-like"/>
</dbReference>
<dbReference type="EMBL" id="CP000909">
    <property type="protein sequence ID" value="ABY36247.1"/>
    <property type="molecule type" value="Genomic_DNA"/>
</dbReference>
<dbReference type="SUPFAM" id="SSF52172">
    <property type="entry name" value="CheY-like"/>
    <property type="match status" value="1"/>
</dbReference>
<evidence type="ECO:0000313" key="5">
    <source>
        <dbReference type="Proteomes" id="UP000002008"/>
    </source>
</evidence>
<dbReference type="Gene3D" id="3.30.450.30">
    <property type="entry name" value="Dynein light chain 2a, cytoplasmic"/>
    <property type="match status" value="1"/>
</dbReference>
<dbReference type="InterPro" id="IPR011006">
    <property type="entry name" value="CheY-like_superfamily"/>
</dbReference>
<dbReference type="GO" id="GO:0060090">
    <property type="term" value="F:molecular adaptor activity"/>
    <property type="evidence" value="ECO:0007669"/>
    <property type="project" value="InterPro"/>
</dbReference>
<dbReference type="EnsemblBacteria" id="ABY36247">
    <property type="protein sequence ID" value="ABY36247"/>
    <property type="gene ID" value="Caur_3048"/>
</dbReference>
<dbReference type="PANTHER" id="PTHR13323">
    <property type="entry name" value="LATE ENDOSOMAL/LYSOSOMAL MP1 INTERACTING PROTEIN"/>
    <property type="match status" value="1"/>
</dbReference>
<evidence type="ECO:0000313" key="4">
    <source>
        <dbReference type="EMBL" id="ABY36247.1"/>
    </source>
</evidence>
<feature type="compositionally biased region" description="Low complexity" evidence="2">
    <location>
        <begin position="219"/>
        <end position="229"/>
    </location>
</feature>
<evidence type="ECO:0000256" key="2">
    <source>
        <dbReference type="SAM" id="MobiDB-lite"/>
    </source>
</evidence>
<dbReference type="Gene3D" id="3.40.50.2300">
    <property type="match status" value="1"/>
</dbReference>
<dbReference type="HOGENOM" id="CLU_707314_0_0_0"/>
<dbReference type="PATRIC" id="fig|324602.8.peg.3450"/>
<reference evidence="5" key="1">
    <citation type="journal article" date="2011" name="BMC Genomics">
        <title>Complete genome sequence of the filamentous anoxygenic phototrophic bacterium Chloroflexus aurantiacus.</title>
        <authorList>
            <person name="Tang K.H."/>
            <person name="Barry K."/>
            <person name="Chertkov O."/>
            <person name="Dalin E."/>
            <person name="Han C.S."/>
            <person name="Hauser L.J."/>
            <person name="Honchak B.M."/>
            <person name="Karbach L.E."/>
            <person name="Land M.L."/>
            <person name="Lapidus A."/>
            <person name="Larimer F.W."/>
            <person name="Mikhailova N."/>
            <person name="Pitluck S."/>
            <person name="Pierson B.K."/>
            <person name="Blankenship R.E."/>
        </authorList>
    </citation>
    <scope>NUCLEOTIDE SEQUENCE [LARGE SCALE GENOMIC DNA]</scope>
    <source>
        <strain evidence="5">ATCC 29366 / DSM 635 / J-10-fl</strain>
    </source>
</reference>
<dbReference type="eggNOG" id="COG2204">
    <property type="taxonomic scope" value="Bacteria"/>
</dbReference>
<dbReference type="InterPro" id="IPR001789">
    <property type="entry name" value="Sig_transdc_resp-reg_receiver"/>
</dbReference>
<dbReference type="Pfam" id="PF00072">
    <property type="entry name" value="Response_reg"/>
    <property type="match status" value="1"/>
</dbReference>
<dbReference type="InParanoid" id="A9WGT1"/>
<keyword evidence="5" id="KW-1185">Reference proteome</keyword>
<dbReference type="GO" id="GO:0032008">
    <property type="term" value="P:positive regulation of TOR signaling"/>
    <property type="evidence" value="ECO:0000318"/>
    <property type="project" value="GO_Central"/>
</dbReference>
<dbReference type="STRING" id="324602.Caur_3048"/>
<feature type="compositionally biased region" description="Polar residues" evidence="2">
    <location>
        <begin position="159"/>
        <end position="174"/>
    </location>
</feature>